<evidence type="ECO:0000313" key="20">
    <source>
        <dbReference type="EMBL" id="AZL94510.1"/>
    </source>
</evidence>
<dbReference type="Pfam" id="PF14749">
    <property type="entry name" value="Acyl-CoA_ox_N"/>
    <property type="match status" value="1"/>
</dbReference>
<sequence>MKVNSDLLAERRKAAVSSNVLTPLLYGPKLMKVFEQLKPLLDDPLVDTQDVWVMNNQQRYLRACERAERLVRLIRKYGWADKPEILRGVQIFQGDDFFLNLHFVMFVPTIEALAGDDQRQKWLPLAKDFRIIGTYSQTELGHGSNVAGLETTADLDLQTDEWVLNTPTLESTKWWPGGLGKSCTHCILMARLRIKGNDYGVHPFMLQVRDLENHKTLPGIMLMHIGQKLGYNGMDNGGMQLKGARIPRTSLLMRFYSVDKQGNYSVRGNLKLIYGTMTFTRQAIIAAGSMHLARAVVIATRYSAVRRQFSMSIATQPAGTVITNRPQEVQILDYTSQQYLLFPLLASTIGFMFAGHMVHRKYEQFQREAAEGNIKRLEEVHAITSSLKASITMVVVEGIECCRRICGGHGYLLSAGLPIHLANYLPQITYEGDFVVLSIQAGRSLMKAVQLRENGVTPYDLEKSSTRYVYEFDPSVELKAPEDDAIDLNNPEFQLKAFQQRSNVLIQKTFMKLAAAMGENDNNLVISMDTVKVEFTRLAHAHSHACVLKAFHDRLRQVQKENAAAYKIMKDLCDIYAIYWMHESFGEFVATKVLAPDHDDILMSTLKNLFKSIRPQAIAITDAFNFSDDFLNSVLGRYDGRIYEAIVDAASREPLNDKDVTDGYYRSIQYILHPERKATSSKL</sequence>
<evidence type="ECO:0000256" key="7">
    <source>
        <dbReference type="ARBA" id="ARBA00022832"/>
    </source>
</evidence>
<dbReference type="GO" id="GO:0003997">
    <property type="term" value="F:acyl-CoA oxidase activity"/>
    <property type="evidence" value="ECO:0007669"/>
    <property type="project" value="UniProtKB-EC"/>
</dbReference>
<evidence type="ECO:0000256" key="12">
    <source>
        <dbReference type="PIRSR" id="PIRSR000168-1"/>
    </source>
</evidence>
<dbReference type="GO" id="GO:0033540">
    <property type="term" value="P:fatty acid beta-oxidation using acyl-CoA oxidase"/>
    <property type="evidence" value="ECO:0007669"/>
    <property type="project" value="TreeGrafter"/>
</dbReference>
<dbReference type="EMBL" id="MK266159">
    <property type="protein sequence ID" value="AZL94510.1"/>
    <property type="molecule type" value="mRNA"/>
</dbReference>
<accession>A0A3Q8UBV2</accession>
<dbReference type="EMBL" id="MK266158">
    <property type="protein sequence ID" value="AZL94509.1"/>
    <property type="molecule type" value="mRNA"/>
</dbReference>
<comment type="similarity">
    <text evidence="4 11">Belongs to the acyl-CoA oxidase family.</text>
</comment>
<keyword evidence="8" id="KW-0560">Oxidoreductase</keyword>
<dbReference type="Gene3D" id="1.20.140.10">
    <property type="entry name" value="Butyryl-CoA Dehydrogenase, subunit A, domain 3"/>
    <property type="match status" value="2"/>
</dbReference>
<comment type="cofactor">
    <cofactor evidence="2">
        <name>FAD</name>
        <dbReference type="ChEBI" id="CHEBI:57692"/>
    </cofactor>
</comment>
<dbReference type="InterPro" id="IPR012258">
    <property type="entry name" value="Acyl-CoA_oxidase"/>
</dbReference>
<feature type="binding site" evidence="13">
    <location>
        <position position="177"/>
    </location>
    <ligand>
        <name>FAD</name>
        <dbReference type="ChEBI" id="CHEBI:57692"/>
    </ligand>
</feature>
<proteinExistence type="evidence at transcript level"/>
<feature type="active site" description="Proton acceptor" evidence="12">
    <location>
        <position position="431"/>
    </location>
</feature>
<evidence type="ECO:0000256" key="8">
    <source>
        <dbReference type="ARBA" id="ARBA00023002"/>
    </source>
</evidence>
<evidence type="ECO:0000259" key="14">
    <source>
        <dbReference type="Pfam" id="PF01756"/>
    </source>
</evidence>
<dbReference type="PIRSF" id="PIRSF000168">
    <property type="entry name" value="Acyl-CoA_oxidase"/>
    <property type="match status" value="1"/>
</dbReference>
<dbReference type="Gene3D" id="1.10.540.10">
    <property type="entry name" value="Acyl-CoA dehydrogenase/oxidase, N-terminal domain"/>
    <property type="match status" value="1"/>
</dbReference>
<dbReference type="GO" id="GO:0005504">
    <property type="term" value="F:fatty acid binding"/>
    <property type="evidence" value="ECO:0007669"/>
    <property type="project" value="TreeGrafter"/>
</dbReference>
<dbReference type="InterPro" id="IPR029320">
    <property type="entry name" value="Acyl-CoA_ox_N"/>
</dbReference>
<evidence type="ECO:0000313" key="18">
    <source>
        <dbReference type="EMBL" id="AZL94508.1"/>
    </source>
</evidence>
<comment type="catalytic activity">
    <reaction evidence="1">
        <text>a 2,3-saturated acyl-CoA + O2 = a (2E)-enoyl-CoA + H2O2</text>
        <dbReference type="Rhea" id="RHEA:38959"/>
        <dbReference type="ChEBI" id="CHEBI:15379"/>
        <dbReference type="ChEBI" id="CHEBI:16240"/>
        <dbReference type="ChEBI" id="CHEBI:58856"/>
        <dbReference type="ChEBI" id="CHEBI:65111"/>
        <dbReference type="EC" id="1.3.3.6"/>
    </reaction>
</comment>
<dbReference type="InterPro" id="IPR036250">
    <property type="entry name" value="AcylCo_DH-like_C"/>
</dbReference>
<keyword evidence="6 11" id="KW-0274">FAD</keyword>
<comment type="subcellular location">
    <subcellularLocation>
        <location evidence="3">Peroxisome</location>
    </subcellularLocation>
</comment>
<dbReference type="AlphaFoldDB" id="A0A3Q8UBV2"/>
<dbReference type="GO" id="GO:0055088">
    <property type="term" value="P:lipid homeostasis"/>
    <property type="evidence" value="ECO:0007669"/>
    <property type="project" value="TreeGrafter"/>
</dbReference>
<dbReference type="FunFam" id="1.20.140.10:FF:000015">
    <property type="entry name" value="Acyl-coenzyme A oxidase"/>
    <property type="match status" value="1"/>
</dbReference>
<keyword evidence="5 11" id="KW-0285">Flavoprotein</keyword>
<protein>
    <recommendedName>
        <fullName evidence="11">Acyl-coenzyme A oxidase</fullName>
    </recommendedName>
</protein>
<dbReference type="Pfam" id="PF22924">
    <property type="entry name" value="ACOX_C_alpha1"/>
    <property type="match status" value="1"/>
</dbReference>
<dbReference type="InterPro" id="IPR002655">
    <property type="entry name" value="Acyl-CoA_oxidase_C"/>
</dbReference>
<feature type="domain" description="Acyl-CoA oxidase C-alpha1" evidence="16">
    <location>
        <begin position="274"/>
        <end position="446"/>
    </location>
</feature>
<evidence type="ECO:0000256" key="2">
    <source>
        <dbReference type="ARBA" id="ARBA00001974"/>
    </source>
</evidence>
<evidence type="ECO:0000256" key="13">
    <source>
        <dbReference type="PIRSR" id="PIRSR000168-2"/>
    </source>
</evidence>
<evidence type="ECO:0000313" key="19">
    <source>
        <dbReference type="EMBL" id="AZL94509.1"/>
    </source>
</evidence>
<evidence type="ECO:0000313" key="17">
    <source>
        <dbReference type="EMBL" id="AZL94507.1"/>
    </source>
</evidence>
<keyword evidence="9" id="KW-0443">Lipid metabolism</keyword>
<dbReference type="EMBL" id="MK266161">
    <property type="protein sequence ID" value="AZL94512.1"/>
    <property type="molecule type" value="mRNA"/>
</dbReference>
<evidence type="ECO:0000256" key="11">
    <source>
        <dbReference type="PIRNR" id="PIRNR000168"/>
    </source>
</evidence>
<evidence type="ECO:0000256" key="3">
    <source>
        <dbReference type="ARBA" id="ARBA00004275"/>
    </source>
</evidence>
<dbReference type="Gene3D" id="2.40.110.10">
    <property type="entry name" value="Butyryl-CoA Dehydrogenase, subunit A, domain 2"/>
    <property type="match status" value="1"/>
</dbReference>
<dbReference type="InterPro" id="IPR046373">
    <property type="entry name" value="Acyl-CoA_Oxase/DH_mid-dom_sf"/>
</dbReference>
<feature type="domain" description="Acyl-coenzyme A oxidase N-terminal" evidence="15">
    <location>
        <begin position="19"/>
        <end position="132"/>
    </location>
</feature>
<dbReference type="EMBL" id="MK266162">
    <property type="protein sequence ID" value="AZL94513.1"/>
    <property type="molecule type" value="mRNA"/>
</dbReference>
<evidence type="ECO:0000256" key="5">
    <source>
        <dbReference type="ARBA" id="ARBA00022630"/>
    </source>
</evidence>
<dbReference type="SUPFAM" id="SSF56645">
    <property type="entry name" value="Acyl-CoA dehydrogenase NM domain-like"/>
    <property type="match status" value="1"/>
</dbReference>
<keyword evidence="7" id="KW-0276">Fatty acid metabolism</keyword>
<dbReference type="Pfam" id="PF01756">
    <property type="entry name" value="ACOX"/>
    <property type="match status" value="1"/>
</dbReference>
<evidence type="ECO:0000259" key="15">
    <source>
        <dbReference type="Pfam" id="PF14749"/>
    </source>
</evidence>
<evidence type="ECO:0000313" key="22">
    <source>
        <dbReference type="EMBL" id="AZL94512.1"/>
    </source>
</evidence>
<dbReference type="GO" id="GO:0005777">
    <property type="term" value="C:peroxisome"/>
    <property type="evidence" value="ECO:0007669"/>
    <property type="project" value="UniProtKB-SubCell"/>
</dbReference>
<dbReference type="EMBL" id="MK266160">
    <property type="protein sequence ID" value="AZL94511.1"/>
    <property type="molecule type" value="mRNA"/>
</dbReference>
<keyword evidence="10" id="KW-0576">Peroxisome</keyword>
<evidence type="ECO:0000256" key="1">
    <source>
        <dbReference type="ARBA" id="ARBA00001201"/>
    </source>
</evidence>
<name>A0A3Q8UBV2_9APIC</name>
<dbReference type="InterPro" id="IPR037069">
    <property type="entry name" value="AcylCoA_DH/ox_N_sf"/>
</dbReference>
<dbReference type="EMBL" id="MK266156">
    <property type="protein sequence ID" value="AZL94507.1"/>
    <property type="molecule type" value="mRNA"/>
</dbReference>
<evidence type="ECO:0000256" key="6">
    <source>
        <dbReference type="ARBA" id="ARBA00022827"/>
    </source>
</evidence>
<dbReference type="FunFam" id="1.20.140.10:FF:000013">
    <property type="entry name" value="Acyl-coenzyme A oxidase"/>
    <property type="match status" value="1"/>
</dbReference>
<dbReference type="InterPro" id="IPR009100">
    <property type="entry name" value="AcylCoA_DH/oxidase_NM_dom_sf"/>
</dbReference>
<evidence type="ECO:0000259" key="16">
    <source>
        <dbReference type="Pfam" id="PF22924"/>
    </source>
</evidence>
<dbReference type="InterPro" id="IPR055060">
    <property type="entry name" value="ACOX_C_alpha1"/>
</dbReference>
<evidence type="ECO:0000256" key="9">
    <source>
        <dbReference type="ARBA" id="ARBA00023098"/>
    </source>
</evidence>
<feature type="binding site" evidence="13">
    <location>
        <position position="138"/>
    </location>
    <ligand>
        <name>FAD</name>
        <dbReference type="ChEBI" id="CHEBI:57692"/>
    </ligand>
</feature>
<evidence type="ECO:0000256" key="10">
    <source>
        <dbReference type="ARBA" id="ARBA00023140"/>
    </source>
</evidence>
<evidence type="ECO:0000256" key="4">
    <source>
        <dbReference type="ARBA" id="ARBA00006288"/>
    </source>
</evidence>
<dbReference type="PANTHER" id="PTHR10909">
    <property type="entry name" value="ELECTRON TRANSPORT OXIDOREDUCTASE"/>
    <property type="match status" value="1"/>
</dbReference>
<dbReference type="FunFam" id="2.40.110.10:FF:000003">
    <property type="entry name" value="Acyl-coenzyme A oxidase"/>
    <property type="match status" value="1"/>
</dbReference>
<feature type="domain" description="Acyl-CoA oxidase C-terminal" evidence="14">
    <location>
        <begin position="490"/>
        <end position="672"/>
    </location>
</feature>
<evidence type="ECO:0000313" key="23">
    <source>
        <dbReference type="EMBL" id="AZL94513.1"/>
    </source>
</evidence>
<organism evidence="18">
    <name type="scientific">Nephromyces sp. MMRI</name>
    <dbReference type="NCBI Taxonomy" id="2496275"/>
    <lineage>
        <taxon>Eukaryota</taxon>
        <taxon>Sar</taxon>
        <taxon>Alveolata</taxon>
        <taxon>Apicomplexa</taxon>
        <taxon>Aconoidasida</taxon>
        <taxon>Nephromycida</taxon>
        <taxon>Nephromyces</taxon>
    </lineage>
</organism>
<dbReference type="PANTHER" id="PTHR10909:SF250">
    <property type="entry name" value="PEROXISOMAL ACYL-COENZYME A OXIDASE 1"/>
    <property type="match status" value="1"/>
</dbReference>
<dbReference type="SUPFAM" id="SSF47203">
    <property type="entry name" value="Acyl-CoA dehydrogenase C-terminal domain-like"/>
    <property type="match status" value="2"/>
</dbReference>
<reference evidence="18" key="1">
    <citation type="journal article" date="2018" name="Genome Biol. Evol.">
        <title>Nephromyces encodes a urate metabolism pathway and predicted peroxisomes, demonstrating these are not ancient losses of apicomplexans.</title>
        <authorList>
            <person name="Paight C."/>
            <person name="Slamovits C.H."/>
            <person name="Saffo M.B."/>
            <person name="Lane C.E."/>
        </authorList>
    </citation>
    <scope>NUCLEOTIDE SEQUENCE</scope>
    <source>
        <strain evidence="17">Neph387</strain>
        <strain evidence="18">Neph388</strain>
        <strain evidence="19">Neph389</strain>
        <strain evidence="20">Neph390</strain>
        <strain evidence="21">Neph391</strain>
        <strain evidence="22">Neph392</strain>
        <strain evidence="23">Neph393</strain>
    </source>
</reference>
<dbReference type="EMBL" id="MK266157">
    <property type="protein sequence ID" value="AZL94508.1"/>
    <property type="molecule type" value="mRNA"/>
</dbReference>
<dbReference type="GO" id="GO:0071949">
    <property type="term" value="F:FAD binding"/>
    <property type="evidence" value="ECO:0007669"/>
    <property type="project" value="InterPro"/>
</dbReference>
<evidence type="ECO:0000313" key="21">
    <source>
        <dbReference type="EMBL" id="AZL94511.1"/>
    </source>
</evidence>